<evidence type="ECO:0000313" key="1">
    <source>
        <dbReference type="Proteomes" id="UP000887579"/>
    </source>
</evidence>
<organism evidence="1 2">
    <name type="scientific">Panagrolaimus sp. ES5</name>
    <dbReference type="NCBI Taxonomy" id="591445"/>
    <lineage>
        <taxon>Eukaryota</taxon>
        <taxon>Metazoa</taxon>
        <taxon>Ecdysozoa</taxon>
        <taxon>Nematoda</taxon>
        <taxon>Chromadorea</taxon>
        <taxon>Rhabditida</taxon>
        <taxon>Tylenchina</taxon>
        <taxon>Panagrolaimomorpha</taxon>
        <taxon>Panagrolaimoidea</taxon>
        <taxon>Panagrolaimidae</taxon>
        <taxon>Panagrolaimus</taxon>
    </lineage>
</organism>
<accession>A0AC34FTD0</accession>
<reference evidence="2" key="1">
    <citation type="submission" date="2022-11" db="UniProtKB">
        <authorList>
            <consortium name="WormBaseParasite"/>
        </authorList>
    </citation>
    <scope>IDENTIFICATION</scope>
</reference>
<protein>
    <submittedName>
        <fullName evidence="2">Uncharacterized protein</fullName>
    </submittedName>
</protein>
<evidence type="ECO:0000313" key="2">
    <source>
        <dbReference type="WBParaSite" id="ES5_v2.g20485.t1"/>
    </source>
</evidence>
<proteinExistence type="predicted"/>
<dbReference type="Proteomes" id="UP000887579">
    <property type="component" value="Unplaced"/>
</dbReference>
<dbReference type="WBParaSite" id="ES5_v2.g20485.t1">
    <property type="protein sequence ID" value="ES5_v2.g20485.t1"/>
    <property type="gene ID" value="ES5_v2.g20485"/>
</dbReference>
<sequence length="625" mass="70543">MKTFAFLLIVWCCSDINGAVFDPYSRRYNIRNGSFETLFPTTAKNAIQNLVNAAPVIDNVRCKSAYQFASASTLSQLINFQYELIELCPKVYESIRYTNITTWGPVEEFMQIWYMRFVDSLWLKIQARTSTCRCVLYDDFITGAQTTSDTVLLEYLQSNYDPTLCEINDQTMYKWHQFLQRPQIKNRNTNFLKVGDFSIQIVQAIAKSYLTDARYDSYFEATPEYSLITYFTATLSSPSYTTTQKGFIKQLTTYFKQQFPTLTLANRKDIFSKKFTESIDLSYSYFKCLNSIPLDPADGITHYDLLLYVTRKEFLISKRIQYSSTPTTACVITTTTKKPSTTTTTTKIPTTTTPITTTTKATTTTTTTKNPTISSTTTTPSFTSTTTVCETTITTVPLTPTTTTFLTTPTTNPTTITTTTTLLTTTSIPTSITTTTPSTTTTTTTTPPSCGSNPYHAKIFIGNGVNLTNNEIQLFEKTDPVATYVNSTNGVYYCYNGTTPSNYWDDTSDPVFGGYWDRNKCASPCICTTSTCYVPKHGREDDKPYWEDPYIYLYPHCTAPYQCFVAAVVPIYTGDWDFDFHSYLVNPLNPDDYIDFYNQSSMDDVNTSNFPKITKVGCNGCPVLT</sequence>
<name>A0AC34FTD0_9BILA</name>